<keyword evidence="10" id="KW-1185">Reference proteome</keyword>
<evidence type="ECO:0000256" key="3">
    <source>
        <dbReference type="ARBA" id="ARBA00022448"/>
    </source>
</evidence>
<dbReference type="Proteomes" id="UP001567538">
    <property type="component" value="Unassembled WGS sequence"/>
</dbReference>
<sequence length="390" mass="42116">MAGISSLNPPSPPPSPLPRPSTANQEDKTVLMNPQTNSNDDEQGYEPNPNEQVSPESTNNYTLLLTINFAVLIVGSIGATLLTKFYFIHNGSSRWVSTWVQSAGFPLILLPIFLPHHLFHLTSHRPFSGFTTKLTLLSLTVGVFIGVTNLLFSWGTSYLPVSTSSLLLSSQLAFNLILSATIAKQKITFKNLNCVILLTLSSVLLALSSSRDRPAGLTHRQYLIGFFATLGAGISFAVYLPVMEVIYREVRSYAMVVEMQLLVGMAATAFASVGMAADGGFLDLKRESEAMFDLGEKAYWLTIVGCAVTWQMSFMGTAGMVFLTTSLTGGICMTALLALNVGSGVVVYGDDFGGVKAVATGLCVWGFCSYLYGMYQKPQNGRGVSVEIMM</sequence>
<evidence type="ECO:0000256" key="5">
    <source>
        <dbReference type="ARBA" id="ARBA00022989"/>
    </source>
</evidence>
<dbReference type="InterPro" id="IPR030182">
    <property type="entry name" value="PUP_plant"/>
</dbReference>
<evidence type="ECO:0000313" key="9">
    <source>
        <dbReference type="EMBL" id="KAL1544592.1"/>
    </source>
</evidence>
<feature type="transmembrane region" description="Helical" evidence="7">
    <location>
        <begin position="134"/>
        <end position="152"/>
    </location>
</feature>
<feature type="transmembrane region" description="Helical" evidence="7">
    <location>
        <begin position="222"/>
        <end position="242"/>
    </location>
</feature>
<organism evidence="9 10">
    <name type="scientific">Salvia divinorum</name>
    <name type="common">Maria pastora</name>
    <name type="synonym">Diviner's sage</name>
    <dbReference type="NCBI Taxonomy" id="28513"/>
    <lineage>
        <taxon>Eukaryota</taxon>
        <taxon>Viridiplantae</taxon>
        <taxon>Streptophyta</taxon>
        <taxon>Embryophyta</taxon>
        <taxon>Tracheophyta</taxon>
        <taxon>Spermatophyta</taxon>
        <taxon>Magnoliopsida</taxon>
        <taxon>eudicotyledons</taxon>
        <taxon>Gunneridae</taxon>
        <taxon>Pentapetalae</taxon>
        <taxon>asterids</taxon>
        <taxon>lamiids</taxon>
        <taxon>Lamiales</taxon>
        <taxon>Lamiaceae</taxon>
        <taxon>Nepetoideae</taxon>
        <taxon>Mentheae</taxon>
        <taxon>Salviinae</taxon>
        <taxon>Salvia</taxon>
        <taxon>Salvia subgen. Calosphace</taxon>
    </lineage>
</organism>
<evidence type="ECO:0000256" key="6">
    <source>
        <dbReference type="ARBA" id="ARBA00023136"/>
    </source>
</evidence>
<dbReference type="SUPFAM" id="SSF103481">
    <property type="entry name" value="Multidrug resistance efflux transporter EmrE"/>
    <property type="match status" value="1"/>
</dbReference>
<comment type="similarity">
    <text evidence="2 7">Belongs to the purine permeases (TC 2.A.7.14) family.</text>
</comment>
<dbReference type="PANTHER" id="PTHR31376">
    <property type="entry name" value="OS09G0467300 PROTEIN-RELATED"/>
    <property type="match status" value="1"/>
</dbReference>
<feature type="transmembrane region" description="Helical" evidence="7">
    <location>
        <begin position="103"/>
        <end position="122"/>
    </location>
</feature>
<evidence type="ECO:0000256" key="7">
    <source>
        <dbReference type="RuleBase" id="RU368015"/>
    </source>
</evidence>
<feature type="transmembrane region" description="Helical" evidence="7">
    <location>
        <begin position="61"/>
        <end position="83"/>
    </location>
</feature>
<keyword evidence="3 7" id="KW-0813">Transport</keyword>
<feature type="compositionally biased region" description="Pro residues" evidence="8">
    <location>
        <begin position="9"/>
        <end position="19"/>
    </location>
</feature>
<evidence type="ECO:0000256" key="8">
    <source>
        <dbReference type="SAM" id="MobiDB-lite"/>
    </source>
</evidence>
<gene>
    <name evidence="9" type="primary">PUP4</name>
    <name evidence="9" type="ORF">AAHA92_21420</name>
</gene>
<evidence type="ECO:0000256" key="1">
    <source>
        <dbReference type="ARBA" id="ARBA00004141"/>
    </source>
</evidence>
<evidence type="ECO:0000256" key="2">
    <source>
        <dbReference type="ARBA" id="ARBA00006213"/>
    </source>
</evidence>
<dbReference type="PANTHER" id="PTHR31376:SF3">
    <property type="entry name" value="PURINE PERMEASE 4-RELATED"/>
    <property type="match status" value="1"/>
</dbReference>
<feature type="transmembrane region" description="Helical" evidence="7">
    <location>
        <begin position="354"/>
        <end position="372"/>
    </location>
</feature>
<comment type="caution">
    <text evidence="9">The sequence shown here is derived from an EMBL/GenBank/DDBJ whole genome shotgun (WGS) entry which is preliminary data.</text>
</comment>
<feature type="region of interest" description="Disordered" evidence="8">
    <location>
        <begin position="1"/>
        <end position="56"/>
    </location>
</feature>
<feature type="transmembrane region" description="Helical" evidence="7">
    <location>
        <begin position="297"/>
        <end position="323"/>
    </location>
</feature>
<keyword evidence="6 7" id="KW-0472">Membrane</keyword>
<keyword evidence="4 7" id="KW-0812">Transmembrane</keyword>
<name>A0ABD1GKQ6_SALDI</name>
<dbReference type="GO" id="GO:0005345">
    <property type="term" value="F:purine nucleobase transmembrane transporter activity"/>
    <property type="evidence" value="ECO:0007669"/>
    <property type="project" value="UniProtKB-UniRule"/>
</dbReference>
<dbReference type="Pfam" id="PF16913">
    <property type="entry name" value="PUNUT"/>
    <property type="match status" value="1"/>
</dbReference>
<evidence type="ECO:0000256" key="4">
    <source>
        <dbReference type="ARBA" id="ARBA00022692"/>
    </source>
</evidence>
<dbReference type="GO" id="GO:0015211">
    <property type="term" value="F:purine nucleoside transmembrane transporter activity"/>
    <property type="evidence" value="ECO:0007669"/>
    <property type="project" value="UniProtKB-UniRule"/>
</dbReference>
<accession>A0ABD1GKQ6</accession>
<keyword evidence="5 7" id="KW-1133">Transmembrane helix</keyword>
<dbReference type="AlphaFoldDB" id="A0ABD1GKQ6"/>
<dbReference type="EMBL" id="JBEAFC010000008">
    <property type="protein sequence ID" value="KAL1544592.1"/>
    <property type="molecule type" value="Genomic_DNA"/>
</dbReference>
<evidence type="ECO:0000313" key="10">
    <source>
        <dbReference type="Proteomes" id="UP001567538"/>
    </source>
</evidence>
<dbReference type="InterPro" id="IPR037185">
    <property type="entry name" value="EmrE-like"/>
</dbReference>
<feature type="transmembrane region" description="Helical" evidence="7">
    <location>
        <begin position="254"/>
        <end position="277"/>
    </location>
</feature>
<reference evidence="9 10" key="1">
    <citation type="submission" date="2024-06" db="EMBL/GenBank/DDBJ databases">
        <title>A chromosome level genome sequence of Diviner's sage (Salvia divinorum).</title>
        <authorList>
            <person name="Ford S.A."/>
            <person name="Ro D.-K."/>
            <person name="Ness R.W."/>
            <person name="Phillips M.A."/>
        </authorList>
    </citation>
    <scope>NUCLEOTIDE SEQUENCE [LARGE SCALE GENOMIC DNA]</scope>
    <source>
        <strain evidence="9">SAF-2024a</strain>
        <tissue evidence="9">Leaf</tissue>
    </source>
</reference>
<feature type="transmembrane region" description="Helical" evidence="7">
    <location>
        <begin position="158"/>
        <end position="180"/>
    </location>
</feature>
<feature type="transmembrane region" description="Helical" evidence="7">
    <location>
        <begin position="330"/>
        <end position="348"/>
    </location>
</feature>
<feature type="transmembrane region" description="Helical" evidence="7">
    <location>
        <begin position="192"/>
        <end position="210"/>
    </location>
</feature>
<protein>
    <recommendedName>
        <fullName evidence="7">Probable purine permease</fullName>
    </recommendedName>
</protein>
<dbReference type="GO" id="GO:0016020">
    <property type="term" value="C:membrane"/>
    <property type="evidence" value="ECO:0007669"/>
    <property type="project" value="UniProtKB-SubCell"/>
</dbReference>
<comment type="subcellular location">
    <subcellularLocation>
        <location evidence="1 7">Membrane</location>
        <topology evidence="1 7">Multi-pass membrane protein</topology>
    </subcellularLocation>
</comment>
<proteinExistence type="inferred from homology"/>